<sequence length="244" mass="25642">MRVQTLTLAVAGAALLAPTTLPGAVHSNEPVRYEGSVRAADLLAKVRDCAPVSNGHYRSDAGTRADIPVCGTEEAVFWKADMDIDCDGSSGPRCNSHTDPYFADSTAYQQSDGRQLDPQRLPFIVVPAASSIWNYRDSGIRGGSVAAVLYRDRVQYAVVGDTGPRDIIGEASYATAYGLGINPDPHGGGAPSGVTYIVFKNSRVSPIEDHAAAVETGERLAKQFVGQADSVDAVEEGDEGVDGG</sequence>
<dbReference type="RefSeq" id="WP_307629014.1">
    <property type="nucleotide sequence ID" value="NZ_JAUSZS010000007.1"/>
</dbReference>
<evidence type="ECO:0000256" key="7">
    <source>
        <dbReference type="ARBA" id="ARBA00023326"/>
    </source>
</evidence>
<dbReference type="PANTHER" id="PTHR42061">
    <property type="entry name" value="ENDO-CHITOSANASE"/>
    <property type="match status" value="1"/>
</dbReference>
<evidence type="ECO:0000313" key="10">
    <source>
        <dbReference type="Proteomes" id="UP001223072"/>
    </source>
</evidence>
<keyword evidence="6" id="KW-0326">Glycosidase</keyword>
<reference evidence="9 10" key="1">
    <citation type="submission" date="2023-07" db="EMBL/GenBank/DDBJ databases">
        <title>Comparative genomics of wheat-associated soil bacteria to identify genetic determinants of phenazine resistance.</title>
        <authorList>
            <person name="Mouncey N."/>
        </authorList>
    </citation>
    <scope>NUCLEOTIDE SEQUENCE [LARGE SCALE GENOMIC DNA]</scope>
    <source>
        <strain evidence="9 10">W2I16</strain>
    </source>
</reference>
<dbReference type="Proteomes" id="UP001223072">
    <property type="component" value="Unassembled WGS sequence"/>
</dbReference>
<evidence type="ECO:0000256" key="8">
    <source>
        <dbReference type="SAM" id="SignalP"/>
    </source>
</evidence>
<dbReference type="Pfam" id="PF07335">
    <property type="entry name" value="Glyco_hydro_75"/>
    <property type="match status" value="1"/>
</dbReference>
<dbReference type="PANTHER" id="PTHR42061:SF6">
    <property type="entry name" value="ENDO-CHITOSANASE"/>
    <property type="match status" value="1"/>
</dbReference>
<keyword evidence="7" id="KW-0624">Polysaccharide degradation</keyword>
<evidence type="ECO:0000256" key="3">
    <source>
        <dbReference type="ARBA" id="ARBA00022729"/>
    </source>
</evidence>
<keyword evidence="3 8" id="KW-0732">Signal</keyword>
<evidence type="ECO:0000256" key="2">
    <source>
        <dbReference type="ARBA" id="ARBA00022525"/>
    </source>
</evidence>
<dbReference type="InterPro" id="IPR009939">
    <property type="entry name" value="Chitosanase_fungal"/>
</dbReference>
<comment type="subcellular location">
    <subcellularLocation>
        <location evidence="1">Secreted</location>
    </subcellularLocation>
</comment>
<keyword evidence="10" id="KW-1185">Reference proteome</keyword>
<evidence type="ECO:0000256" key="1">
    <source>
        <dbReference type="ARBA" id="ARBA00004613"/>
    </source>
</evidence>
<name>A0ABU0RX24_9ACTN</name>
<evidence type="ECO:0008006" key="11">
    <source>
        <dbReference type="Google" id="ProtNLM"/>
    </source>
</evidence>
<keyword evidence="4" id="KW-0378">Hydrolase</keyword>
<gene>
    <name evidence="9" type="ORF">QFZ49_005432</name>
</gene>
<evidence type="ECO:0000256" key="6">
    <source>
        <dbReference type="ARBA" id="ARBA00023295"/>
    </source>
</evidence>
<evidence type="ECO:0000313" key="9">
    <source>
        <dbReference type="EMBL" id="MDQ0935460.1"/>
    </source>
</evidence>
<accession>A0ABU0RX24</accession>
<protein>
    <recommendedName>
        <fullName evidence="11">Secreted protein</fullName>
    </recommendedName>
</protein>
<comment type="caution">
    <text evidence="9">The sequence shown here is derived from an EMBL/GenBank/DDBJ whole genome shotgun (WGS) entry which is preliminary data.</text>
</comment>
<evidence type="ECO:0000256" key="4">
    <source>
        <dbReference type="ARBA" id="ARBA00022801"/>
    </source>
</evidence>
<evidence type="ECO:0000256" key="5">
    <source>
        <dbReference type="ARBA" id="ARBA00023277"/>
    </source>
</evidence>
<organism evidence="9 10">
    <name type="scientific">Streptomyces turgidiscabies</name>
    <dbReference type="NCBI Taxonomy" id="85558"/>
    <lineage>
        <taxon>Bacteria</taxon>
        <taxon>Bacillati</taxon>
        <taxon>Actinomycetota</taxon>
        <taxon>Actinomycetes</taxon>
        <taxon>Kitasatosporales</taxon>
        <taxon>Streptomycetaceae</taxon>
        <taxon>Streptomyces</taxon>
    </lineage>
</organism>
<keyword evidence="5" id="KW-0119">Carbohydrate metabolism</keyword>
<proteinExistence type="predicted"/>
<feature type="signal peptide" evidence="8">
    <location>
        <begin position="1"/>
        <end position="23"/>
    </location>
</feature>
<feature type="chain" id="PRO_5046942995" description="Secreted protein" evidence="8">
    <location>
        <begin position="24"/>
        <end position="244"/>
    </location>
</feature>
<keyword evidence="2" id="KW-0964">Secreted</keyword>
<dbReference type="EMBL" id="JAUSZS010000007">
    <property type="protein sequence ID" value="MDQ0935460.1"/>
    <property type="molecule type" value="Genomic_DNA"/>
</dbReference>